<feature type="domain" description="F-box" evidence="1">
    <location>
        <begin position="13"/>
        <end position="53"/>
    </location>
</feature>
<dbReference type="PANTHER" id="PTHR35546:SF105">
    <property type="entry name" value="OS05G0139200 PROTEIN"/>
    <property type="match status" value="1"/>
</dbReference>
<reference evidence="2 3" key="1">
    <citation type="journal article" date="2019" name="Sci. Rep.">
        <title>A high-quality genome of Eragrostis curvula grass provides insights into Poaceae evolution and supports new strategies to enhance forage quality.</title>
        <authorList>
            <person name="Carballo J."/>
            <person name="Santos B.A.C.M."/>
            <person name="Zappacosta D."/>
            <person name="Garbus I."/>
            <person name="Selva J.P."/>
            <person name="Gallo C.A."/>
            <person name="Diaz A."/>
            <person name="Albertini E."/>
            <person name="Caccamo M."/>
            <person name="Echenique V."/>
        </authorList>
    </citation>
    <scope>NUCLEOTIDE SEQUENCE [LARGE SCALE GENOMIC DNA]</scope>
    <source>
        <strain evidence="3">cv. Victoria</strain>
        <tissue evidence="2">Leaf</tissue>
    </source>
</reference>
<dbReference type="InterPro" id="IPR055290">
    <property type="entry name" value="At3g26010-like"/>
</dbReference>
<dbReference type="EMBL" id="RWGY01000004">
    <property type="protein sequence ID" value="TVU46912.1"/>
    <property type="molecule type" value="Genomic_DNA"/>
</dbReference>
<dbReference type="AlphaFoldDB" id="A0A5J9WDW3"/>
<sequence>MSGNRNHREPAVLPDDVLIDILSRVAYISVCRFKIVSKSWLALCSSPDVRKRSPQTLAGFFCYARGGRGRRFLSTSGNTTRRPVADPSFPFLRAFEGFQIADSCNGILLCSCWTHDSHEYVVCNPATEKWLILPHRPRRSGSTVRTQLGFEPAVSPHFKQVRKVV</sequence>
<dbReference type="InterPro" id="IPR036047">
    <property type="entry name" value="F-box-like_dom_sf"/>
</dbReference>
<dbReference type="PANTHER" id="PTHR35546">
    <property type="entry name" value="F-BOX PROTEIN INTERACTION DOMAIN PROTEIN-RELATED"/>
    <property type="match status" value="1"/>
</dbReference>
<feature type="non-terminal residue" evidence="2">
    <location>
        <position position="1"/>
    </location>
</feature>
<dbReference type="Pfam" id="PF00646">
    <property type="entry name" value="F-box"/>
    <property type="match status" value="1"/>
</dbReference>
<gene>
    <name evidence="2" type="ORF">EJB05_06485</name>
</gene>
<dbReference type="SUPFAM" id="SSF81383">
    <property type="entry name" value="F-box domain"/>
    <property type="match status" value="1"/>
</dbReference>
<accession>A0A5J9WDW3</accession>
<comment type="caution">
    <text evidence="2">The sequence shown here is derived from an EMBL/GenBank/DDBJ whole genome shotgun (WGS) entry which is preliminary data.</text>
</comment>
<dbReference type="Gramene" id="TVU46912">
    <property type="protein sequence ID" value="TVU46912"/>
    <property type="gene ID" value="EJB05_06485"/>
</dbReference>
<evidence type="ECO:0000313" key="3">
    <source>
        <dbReference type="Proteomes" id="UP000324897"/>
    </source>
</evidence>
<keyword evidence="3" id="KW-1185">Reference proteome</keyword>
<dbReference type="InterPro" id="IPR001810">
    <property type="entry name" value="F-box_dom"/>
</dbReference>
<dbReference type="Gene3D" id="1.20.1280.50">
    <property type="match status" value="1"/>
</dbReference>
<dbReference type="SMART" id="SM00256">
    <property type="entry name" value="FBOX"/>
    <property type="match status" value="1"/>
</dbReference>
<dbReference type="Proteomes" id="UP000324897">
    <property type="component" value="Chromosome 5"/>
</dbReference>
<name>A0A5J9WDW3_9POAL</name>
<evidence type="ECO:0000313" key="2">
    <source>
        <dbReference type="EMBL" id="TVU46912.1"/>
    </source>
</evidence>
<organism evidence="2 3">
    <name type="scientific">Eragrostis curvula</name>
    <name type="common">weeping love grass</name>
    <dbReference type="NCBI Taxonomy" id="38414"/>
    <lineage>
        <taxon>Eukaryota</taxon>
        <taxon>Viridiplantae</taxon>
        <taxon>Streptophyta</taxon>
        <taxon>Embryophyta</taxon>
        <taxon>Tracheophyta</taxon>
        <taxon>Spermatophyta</taxon>
        <taxon>Magnoliopsida</taxon>
        <taxon>Liliopsida</taxon>
        <taxon>Poales</taxon>
        <taxon>Poaceae</taxon>
        <taxon>PACMAD clade</taxon>
        <taxon>Chloridoideae</taxon>
        <taxon>Eragrostideae</taxon>
        <taxon>Eragrostidinae</taxon>
        <taxon>Eragrostis</taxon>
    </lineage>
</organism>
<evidence type="ECO:0000259" key="1">
    <source>
        <dbReference type="SMART" id="SM00256"/>
    </source>
</evidence>
<dbReference type="OrthoDB" id="690038at2759"/>
<protein>
    <recommendedName>
        <fullName evidence="1">F-box domain-containing protein</fullName>
    </recommendedName>
</protein>
<proteinExistence type="predicted"/>